<sequence length="196" mass="21481">MVFWTPRTNYSSNQRPDPNFRTGRKYRAGAGSYTSPTLRRLSPSTDWRQKSSQCFIVSGSTAQHSTVAADHCVRMELLPCLPQASSRSHLARRPAGCGFLPSPIIALRCGSFHPFDTLRQAGAAAVRVTGRSSGRDAAPHFGAIIVFSRGVPDLAQFAHGLGLFAVTRLVSRVCVSGVFNNWAWCLWAELFRPCLV</sequence>
<name>A0A1W0W603_SORBI</name>
<reference evidence="3" key="2">
    <citation type="journal article" date="2018" name="Plant J.">
        <title>The Sorghum bicolor reference genome: improved assembly, gene annotations, a transcriptome atlas, and signatures of genome organization.</title>
        <authorList>
            <person name="McCormick R.F."/>
            <person name="Truong S.K."/>
            <person name="Sreedasyam A."/>
            <person name="Jenkins J."/>
            <person name="Shu S."/>
            <person name="Sims D."/>
            <person name="Kennedy M."/>
            <person name="Amirebrahimi M."/>
            <person name="Weers B.D."/>
            <person name="McKinley B."/>
            <person name="Mattison A."/>
            <person name="Morishige D.T."/>
            <person name="Grimwood J."/>
            <person name="Schmutz J."/>
            <person name="Mullet J.E."/>
        </authorList>
    </citation>
    <scope>NUCLEOTIDE SEQUENCE [LARGE SCALE GENOMIC DNA]</scope>
    <source>
        <strain evidence="3">cv. BTx623</strain>
    </source>
</reference>
<gene>
    <name evidence="2" type="ORF">SORBI_3002G281850</name>
</gene>
<feature type="compositionally biased region" description="Polar residues" evidence="1">
    <location>
        <begin position="32"/>
        <end position="43"/>
    </location>
</feature>
<dbReference type="InParanoid" id="A0A1W0W603"/>
<feature type="compositionally biased region" description="Polar residues" evidence="1">
    <location>
        <begin position="1"/>
        <end position="16"/>
    </location>
</feature>
<dbReference type="EMBL" id="CM000761">
    <property type="protein sequence ID" value="OQU89844.1"/>
    <property type="molecule type" value="Genomic_DNA"/>
</dbReference>
<keyword evidence="3" id="KW-1185">Reference proteome</keyword>
<organism evidence="2 3">
    <name type="scientific">Sorghum bicolor</name>
    <name type="common">Sorghum</name>
    <name type="synonym">Sorghum vulgare</name>
    <dbReference type="NCBI Taxonomy" id="4558"/>
    <lineage>
        <taxon>Eukaryota</taxon>
        <taxon>Viridiplantae</taxon>
        <taxon>Streptophyta</taxon>
        <taxon>Embryophyta</taxon>
        <taxon>Tracheophyta</taxon>
        <taxon>Spermatophyta</taxon>
        <taxon>Magnoliopsida</taxon>
        <taxon>Liliopsida</taxon>
        <taxon>Poales</taxon>
        <taxon>Poaceae</taxon>
        <taxon>PACMAD clade</taxon>
        <taxon>Panicoideae</taxon>
        <taxon>Andropogonodae</taxon>
        <taxon>Andropogoneae</taxon>
        <taxon>Sorghinae</taxon>
        <taxon>Sorghum</taxon>
    </lineage>
</organism>
<proteinExistence type="predicted"/>
<dbReference type="AlphaFoldDB" id="A0A1W0W603"/>
<accession>A0A1W0W603</accession>
<dbReference type="Gramene" id="OQU89844">
    <property type="protein sequence ID" value="OQU89844"/>
    <property type="gene ID" value="SORBI_3002G281850"/>
</dbReference>
<feature type="region of interest" description="Disordered" evidence="1">
    <location>
        <begin position="1"/>
        <end position="43"/>
    </location>
</feature>
<evidence type="ECO:0000313" key="2">
    <source>
        <dbReference type="EMBL" id="OQU89844.1"/>
    </source>
</evidence>
<evidence type="ECO:0000256" key="1">
    <source>
        <dbReference type="SAM" id="MobiDB-lite"/>
    </source>
</evidence>
<evidence type="ECO:0000313" key="3">
    <source>
        <dbReference type="Proteomes" id="UP000000768"/>
    </source>
</evidence>
<protein>
    <submittedName>
        <fullName evidence="2">Uncharacterized protein</fullName>
    </submittedName>
</protein>
<reference evidence="2 3" key="1">
    <citation type="journal article" date="2009" name="Nature">
        <title>The Sorghum bicolor genome and the diversification of grasses.</title>
        <authorList>
            <person name="Paterson A.H."/>
            <person name="Bowers J.E."/>
            <person name="Bruggmann R."/>
            <person name="Dubchak I."/>
            <person name="Grimwood J."/>
            <person name="Gundlach H."/>
            <person name="Haberer G."/>
            <person name="Hellsten U."/>
            <person name="Mitros T."/>
            <person name="Poliakov A."/>
            <person name="Schmutz J."/>
            <person name="Spannagl M."/>
            <person name="Tang H."/>
            <person name="Wang X."/>
            <person name="Wicker T."/>
            <person name="Bharti A.K."/>
            <person name="Chapman J."/>
            <person name="Feltus F.A."/>
            <person name="Gowik U."/>
            <person name="Grigoriev I.V."/>
            <person name="Lyons E."/>
            <person name="Maher C.A."/>
            <person name="Martis M."/>
            <person name="Narechania A."/>
            <person name="Otillar R.P."/>
            <person name="Penning B.W."/>
            <person name="Salamov A.A."/>
            <person name="Wang Y."/>
            <person name="Zhang L."/>
            <person name="Carpita N.C."/>
            <person name="Freeling M."/>
            <person name="Gingle A.R."/>
            <person name="Hash C.T."/>
            <person name="Keller B."/>
            <person name="Klein P."/>
            <person name="Kresovich S."/>
            <person name="McCann M.C."/>
            <person name="Ming R."/>
            <person name="Peterson D.G."/>
            <person name="Mehboob-ur-Rahman"/>
            <person name="Ware D."/>
            <person name="Westhoff P."/>
            <person name="Mayer K.F."/>
            <person name="Messing J."/>
            <person name="Rokhsar D.S."/>
        </authorList>
    </citation>
    <scope>NUCLEOTIDE SEQUENCE [LARGE SCALE GENOMIC DNA]</scope>
    <source>
        <strain evidence="3">cv. BTx623</strain>
    </source>
</reference>
<dbReference type="Proteomes" id="UP000000768">
    <property type="component" value="Chromosome 2"/>
</dbReference>